<dbReference type="Proteomes" id="UP001378956">
    <property type="component" value="Unassembled WGS sequence"/>
</dbReference>
<proteinExistence type="predicted"/>
<evidence type="ECO:0000313" key="2">
    <source>
        <dbReference type="EMBL" id="MEJ2901517.1"/>
    </source>
</evidence>
<comment type="caution">
    <text evidence="2">The sequence shown here is derived from an EMBL/GenBank/DDBJ whole genome shotgun (WGS) entry which is preliminary data.</text>
</comment>
<reference evidence="2 3" key="1">
    <citation type="submission" date="2024-03" db="EMBL/GenBank/DDBJ databases">
        <title>Sequence of Lycoming College Course Isolates.</title>
        <authorList>
            <person name="Plotts O."/>
            <person name="Newman J."/>
        </authorList>
    </citation>
    <scope>NUCLEOTIDE SEQUENCE [LARGE SCALE GENOMIC DNA]</scope>
    <source>
        <strain evidence="2 3">CJB-3</strain>
    </source>
</reference>
<accession>A0ABU8NJ19</accession>
<keyword evidence="1" id="KW-0732">Signal</keyword>
<name>A0ABU8NJ19_9SPHI</name>
<sequence length="156" mass="17947">MTKLFLNVVLLLFVISTNTLAQSEKPMGFKDLQQFLANIDQTSLIETKLSAMGYHRKFNGIYISNTMLTPKKPKHWLHVNQLGSYSNITFATADKTSWERVLSELKKQAKPVKFDTGTSEIGYRYRFSGYEVKTYKPLNGVNLNLNNLYQVVVMKR</sequence>
<evidence type="ECO:0000313" key="3">
    <source>
        <dbReference type="Proteomes" id="UP001378956"/>
    </source>
</evidence>
<gene>
    <name evidence="2" type="ORF">WAE58_03740</name>
</gene>
<dbReference type="EMBL" id="JBBEUB010000001">
    <property type="protein sequence ID" value="MEJ2901517.1"/>
    <property type="molecule type" value="Genomic_DNA"/>
</dbReference>
<feature type="chain" id="PRO_5046316852" evidence="1">
    <location>
        <begin position="22"/>
        <end position="156"/>
    </location>
</feature>
<organism evidence="2 3">
    <name type="scientific">Pedobacter panaciterrae</name>
    <dbReference type="NCBI Taxonomy" id="363849"/>
    <lineage>
        <taxon>Bacteria</taxon>
        <taxon>Pseudomonadati</taxon>
        <taxon>Bacteroidota</taxon>
        <taxon>Sphingobacteriia</taxon>
        <taxon>Sphingobacteriales</taxon>
        <taxon>Sphingobacteriaceae</taxon>
        <taxon>Pedobacter</taxon>
    </lineage>
</organism>
<protein>
    <submittedName>
        <fullName evidence="2">Uncharacterized protein</fullName>
    </submittedName>
</protein>
<feature type="signal peptide" evidence="1">
    <location>
        <begin position="1"/>
        <end position="21"/>
    </location>
</feature>
<evidence type="ECO:0000256" key="1">
    <source>
        <dbReference type="SAM" id="SignalP"/>
    </source>
</evidence>
<keyword evidence="3" id="KW-1185">Reference proteome</keyword>